<name>A0AAD7E5H2_9AGAR</name>
<evidence type="ECO:0000259" key="6">
    <source>
        <dbReference type="Pfam" id="PF13537"/>
    </source>
</evidence>
<evidence type="ECO:0000256" key="3">
    <source>
        <dbReference type="ARBA" id="ARBA00022840"/>
    </source>
</evidence>
<dbReference type="InterPro" id="IPR014729">
    <property type="entry name" value="Rossmann-like_a/b/a_fold"/>
</dbReference>
<dbReference type="AlphaFoldDB" id="A0AAD7E5H2"/>
<dbReference type="GO" id="GO:0005524">
    <property type="term" value="F:ATP binding"/>
    <property type="evidence" value="ECO:0007669"/>
    <property type="project" value="UniProtKB-KW"/>
</dbReference>
<dbReference type="SUPFAM" id="SSF52402">
    <property type="entry name" value="Adenine nucleotide alpha hydrolases-like"/>
    <property type="match status" value="2"/>
</dbReference>
<feature type="domain" description="Glutamine amidotransferase type-2" evidence="6">
    <location>
        <begin position="53"/>
        <end position="177"/>
    </location>
</feature>
<dbReference type="SUPFAM" id="SSF56235">
    <property type="entry name" value="N-terminal nucleophile aminohydrolases (Ntn hydrolases)"/>
    <property type="match status" value="1"/>
</dbReference>
<dbReference type="InterPro" id="IPR029055">
    <property type="entry name" value="Ntn_hydrolases_N"/>
</dbReference>
<dbReference type="InterPro" id="IPR017932">
    <property type="entry name" value="GATase_2_dom"/>
</dbReference>
<gene>
    <name evidence="7" type="ORF">GGX14DRAFT_581738</name>
</gene>
<dbReference type="Pfam" id="PF13537">
    <property type="entry name" value="GATase_7"/>
    <property type="match status" value="1"/>
</dbReference>
<sequence length="511" mass="57219">MMSFNDIPCSSVLLSLTTRKKSTFYNARSHLIAAFFPDSIDAPAQDEVKSLGHVRLAIIDLPTGQQPLSDDEELINCHCRYWGSLRPRAHPRRIARAGRTTVGALEDFFPGLPDLIFSRYKRDGFNFLPHLRGEFAFVLYDVKRRHLFAGRDLESSRSTTLSTTDASWFGSEMKAFASLGWDIESIVHNGEFGDERTVFKFRGVQKMPACRLLRRRRHGASDDIQTQAYWDQDPTTDESPLAKRTAVHIGADLRKVDATEAPTTFSRAVRDAGYKCSRQVVLSGEGADEPFGSYSCFAFDYLQSADPAQPSASRSRLRPNGASWRKMRPEYPSRRTAYWDQDPTTDESPLAKRTAVHIAADLRKIDATEARLVGFLEESIWHSEQPATTFSRAVRDAGYKVVDSHYLRARSYSVLMRQVVLSGEGADELFGGYSCFAFDYLQSAEPTRHSPRHPAQCHISNAPRPPLVNGLHPTVLSLSISGSGSVFRPQVVECAKRSSVREHSMTVSGTR</sequence>
<dbReference type="PANTHER" id="PTHR11772">
    <property type="entry name" value="ASPARAGINE SYNTHETASE"/>
    <property type="match status" value="1"/>
</dbReference>
<dbReference type="Gene3D" id="3.60.20.10">
    <property type="entry name" value="Glutamine Phosphoribosylpyrophosphate, subunit 1, domain 1"/>
    <property type="match status" value="1"/>
</dbReference>
<feature type="domain" description="Asparagine synthetase" evidence="5">
    <location>
        <begin position="338"/>
        <end position="445"/>
    </location>
</feature>
<protein>
    <recommendedName>
        <fullName evidence="9">Glutamine amidotransferase type-2 domain-containing protein</fullName>
    </recommendedName>
</protein>
<comment type="caution">
    <text evidence="7">The sequence shown here is derived from an EMBL/GenBank/DDBJ whole genome shotgun (WGS) entry which is preliminary data.</text>
</comment>
<evidence type="ECO:0000259" key="5">
    <source>
        <dbReference type="Pfam" id="PF00733"/>
    </source>
</evidence>
<keyword evidence="2" id="KW-0547">Nucleotide-binding</keyword>
<keyword evidence="8" id="KW-1185">Reference proteome</keyword>
<dbReference type="InterPro" id="IPR001962">
    <property type="entry name" value="Asn_synthase"/>
</dbReference>
<accession>A0AAD7E5H2</accession>
<keyword evidence="3" id="KW-0067">ATP-binding</keyword>
<dbReference type="PANTHER" id="PTHR11772:SF17">
    <property type="entry name" value="ASPARAGINE SYNTHETASE (EUROFUNG)"/>
    <property type="match status" value="1"/>
</dbReference>
<dbReference type="GO" id="GO:0004066">
    <property type="term" value="F:asparagine synthase (glutamine-hydrolyzing) activity"/>
    <property type="evidence" value="ECO:0007669"/>
    <property type="project" value="InterPro"/>
</dbReference>
<feature type="domain" description="Asparagine synthetase" evidence="5">
    <location>
        <begin position="265"/>
        <end position="328"/>
    </location>
</feature>
<dbReference type="GO" id="GO:0006529">
    <property type="term" value="P:asparagine biosynthetic process"/>
    <property type="evidence" value="ECO:0007669"/>
    <property type="project" value="InterPro"/>
</dbReference>
<feature type="region of interest" description="Disordered" evidence="4">
    <location>
        <begin position="307"/>
        <end position="326"/>
    </location>
</feature>
<dbReference type="Gene3D" id="3.40.50.620">
    <property type="entry name" value="HUPs"/>
    <property type="match status" value="1"/>
</dbReference>
<keyword evidence="1" id="KW-0436">Ligase</keyword>
<dbReference type="EMBL" id="JARJCW010000001">
    <property type="protein sequence ID" value="KAJ7229984.1"/>
    <property type="molecule type" value="Genomic_DNA"/>
</dbReference>
<evidence type="ECO:0000313" key="8">
    <source>
        <dbReference type="Proteomes" id="UP001219525"/>
    </source>
</evidence>
<evidence type="ECO:0000313" key="7">
    <source>
        <dbReference type="EMBL" id="KAJ7229984.1"/>
    </source>
</evidence>
<dbReference type="Proteomes" id="UP001219525">
    <property type="component" value="Unassembled WGS sequence"/>
</dbReference>
<evidence type="ECO:0008006" key="9">
    <source>
        <dbReference type="Google" id="ProtNLM"/>
    </source>
</evidence>
<dbReference type="Pfam" id="PF00733">
    <property type="entry name" value="Asn_synthase"/>
    <property type="match status" value="2"/>
</dbReference>
<dbReference type="InterPro" id="IPR050795">
    <property type="entry name" value="Asn_Synthetase"/>
</dbReference>
<proteinExistence type="predicted"/>
<evidence type="ECO:0000256" key="2">
    <source>
        <dbReference type="ARBA" id="ARBA00022741"/>
    </source>
</evidence>
<organism evidence="7 8">
    <name type="scientific">Mycena pura</name>
    <dbReference type="NCBI Taxonomy" id="153505"/>
    <lineage>
        <taxon>Eukaryota</taxon>
        <taxon>Fungi</taxon>
        <taxon>Dikarya</taxon>
        <taxon>Basidiomycota</taxon>
        <taxon>Agaricomycotina</taxon>
        <taxon>Agaricomycetes</taxon>
        <taxon>Agaricomycetidae</taxon>
        <taxon>Agaricales</taxon>
        <taxon>Marasmiineae</taxon>
        <taxon>Mycenaceae</taxon>
        <taxon>Mycena</taxon>
    </lineage>
</organism>
<dbReference type="GO" id="GO:0005829">
    <property type="term" value="C:cytosol"/>
    <property type="evidence" value="ECO:0007669"/>
    <property type="project" value="TreeGrafter"/>
</dbReference>
<evidence type="ECO:0000256" key="4">
    <source>
        <dbReference type="SAM" id="MobiDB-lite"/>
    </source>
</evidence>
<reference evidence="7" key="1">
    <citation type="submission" date="2023-03" db="EMBL/GenBank/DDBJ databases">
        <title>Massive genome expansion in bonnet fungi (Mycena s.s.) driven by repeated elements and novel gene families across ecological guilds.</title>
        <authorList>
            <consortium name="Lawrence Berkeley National Laboratory"/>
            <person name="Harder C.B."/>
            <person name="Miyauchi S."/>
            <person name="Viragh M."/>
            <person name="Kuo A."/>
            <person name="Thoen E."/>
            <person name="Andreopoulos B."/>
            <person name="Lu D."/>
            <person name="Skrede I."/>
            <person name="Drula E."/>
            <person name="Henrissat B."/>
            <person name="Morin E."/>
            <person name="Kohler A."/>
            <person name="Barry K."/>
            <person name="LaButti K."/>
            <person name="Morin E."/>
            <person name="Salamov A."/>
            <person name="Lipzen A."/>
            <person name="Mereny Z."/>
            <person name="Hegedus B."/>
            <person name="Baldrian P."/>
            <person name="Stursova M."/>
            <person name="Weitz H."/>
            <person name="Taylor A."/>
            <person name="Grigoriev I.V."/>
            <person name="Nagy L.G."/>
            <person name="Martin F."/>
            <person name="Kauserud H."/>
        </authorList>
    </citation>
    <scope>NUCLEOTIDE SEQUENCE</scope>
    <source>
        <strain evidence="7">9144</strain>
    </source>
</reference>
<evidence type="ECO:0000256" key="1">
    <source>
        <dbReference type="ARBA" id="ARBA00022598"/>
    </source>
</evidence>